<dbReference type="CTD" id="30354"/>
<dbReference type="PROSITE" id="PS50095">
    <property type="entry name" value="PLAT"/>
    <property type="match status" value="1"/>
</dbReference>
<keyword evidence="7" id="KW-1003">Cell membrane</keyword>
<dbReference type="ESTHER" id="lepoc-w5m751">
    <property type="family name" value="Lipoprotein_Lipase"/>
</dbReference>
<evidence type="ECO:0000313" key="29">
    <source>
        <dbReference type="Ensembl" id="ENSLOCP00000004209.1"/>
    </source>
</evidence>
<dbReference type="GO" id="GO:0004465">
    <property type="term" value="F:lipoprotein lipase activity"/>
    <property type="evidence" value="ECO:0000318"/>
    <property type="project" value="GO_Central"/>
</dbReference>
<feature type="chain" id="PRO_5004867716" description="Lipoprotein lipase" evidence="27">
    <location>
        <begin position="20"/>
        <end position="499"/>
    </location>
</feature>
<dbReference type="SUPFAM" id="SSF53474">
    <property type="entry name" value="alpha/beta-Hydrolases"/>
    <property type="match status" value="1"/>
</dbReference>
<keyword evidence="30" id="KW-1185">Reference proteome</keyword>
<dbReference type="HOGENOM" id="CLU_027171_1_0_1"/>
<dbReference type="GO" id="GO:0008970">
    <property type="term" value="F:phospholipase A1 activity"/>
    <property type="evidence" value="ECO:0000318"/>
    <property type="project" value="GO_Central"/>
</dbReference>
<evidence type="ECO:0000256" key="7">
    <source>
        <dbReference type="ARBA" id="ARBA00022475"/>
    </source>
</evidence>
<evidence type="ECO:0000256" key="3">
    <source>
        <dbReference type="ARBA" id="ARBA00004498"/>
    </source>
</evidence>
<accession>W5M751</accession>
<dbReference type="GO" id="GO:0034375">
    <property type="term" value="P:high-density lipoprotein particle remodeling"/>
    <property type="evidence" value="ECO:0000318"/>
    <property type="project" value="GO_Central"/>
</dbReference>
<feature type="active site" description="Charge relay system" evidence="23">
    <location>
        <position position="189"/>
    </location>
</feature>
<keyword evidence="8" id="KW-0162">Chylomicron</keyword>
<evidence type="ECO:0000256" key="14">
    <source>
        <dbReference type="ARBA" id="ARBA00022801"/>
    </source>
</evidence>
<comment type="caution">
    <text evidence="25">Lacks conserved residue(s) required for the propagation of feature annotation.</text>
</comment>
<keyword evidence="18" id="KW-0443">Lipid metabolism</keyword>
<keyword evidence="11" id="KW-0358">Heparin-binding</keyword>
<keyword evidence="13 27" id="KW-0732">Signal</keyword>
<dbReference type="Gene3D" id="2.60.60.20">
    <property type="entry name" value="PLAT/LH2 domain"/>
    <property type="match status" value="1"/>
</dbReference>
<comment type="subcellular location">
    <subcellularLocation>
        <location evidence="2">Cell membrane</location>
        <topology evidence="2">Peripheral membrane protein</topology>
        <orientation evidence="2">Extracellular side</orientation>
    </subcellularLocation>
    <subcellularLocation>
        <location evidence="3">Secreted</location>
        <location evidence="3">Extracellular space</location>
        <location evidence="3">Extracellular matrix</location>
    </subcellularLocation>
</comment>
<evidence type="ECO:0000256" key="17">
    <source>
        <dbReference type="ARBA" id="ARBA00023074"/>
    </source>
</evidence>
<evidence type="ECO:0000256" key="16">
    <source>
        <dbReference type="ARBA" id="ARBA00022963"/>
    </source>
</evidence>
<reference evidence="30" key="1">
    <citation type="submission" date="2011-12" db="EMBL/GenBank/DDBJ databases">
        <title>The Draft Genome of Lepisosteus oculatus.</title>
        <authorList>
            <consortium name="The Broad Institute Genome Assembly &amp; Analysis Group"/>
            <consortium name="Computational R&amp;D Group"/>
            <consortium name="and Sequencing Platform"/>
            <person name="Di Palma F."/>
            <person name="Alfoldi J."/>
            <person name="Johnson J."/>
            <person name="Berlin A."/>
            <person name="Gnerre S."/>
            <person name="Jaffe D."/>
            <person name="MacCallum I."/>
            <person name="Young S."/>
            <person name="Walker B.J."/>
            <person name="Lander E.S."/>
            <person name="Lindblad-Toh K."/>
        </authorList>
    </citation>
    <scope>NUCLEOTIDE SEQUENCE [LARGE SCALE GENOMIC DNA]</scope>
</reference>
<evidence type="ECO:0000256" key="6">
    <source>
        <dbReference type="ARBA" id="ARBA00018617"/>
    </source>
</evidence>
<keyword evidence="9" id="KW-0964">Secreted</keyword>
<dbReference type="SUPFAM" id="SSF49723">
    <property type="entry name" value="Lipase/lipooxygenase domain (PLAT/LH2 domain)"/>
    <property type="match status" value="1"/>
</dbReference>
<keyword evidence="22" id="KW-0850">VLDL</keyword>
<evidence type="ECO:0000259" key="28">
    <source>
        <dbReference type="PROSITE" id="PS50095"/>
    </source>
</evidence>
<dbReference type="GO" id="GO:0019433">
    <property type="term" value="P:triglyceride catabolic process"/>
    <property type="evidence" value="ECO:0000318"/>
    <property type="project" value="GO_Central"/>
</dbReference>
<dbReference type="GeneID" id="102692780"/>
<evidence type="ECO:0000256" key="8">
    <source>
        <dbReference type="ARBA" id="ARBA00022513"/>
    </source>
</evidence>
<name>W5M751_LEPOC</name>
<dbReference type="InterPro" id="IPR000734">
    <property type="entry name" value="TAG_lipase"/>
</dbReference>
<dbReference type="PRINTS" id="PR00821">
    <property type="entry name" value="TAGLIPASE"/>
</dbReference>
<keyword evidence="20" id="KW-1015">Disulfide bond</keyword>
<evidence type="ECO:0000256" key="4">
    <source>
        <dbReference type="ARBA" id="ARBA00010701"/>
    </source>
</evidence>
<reference evidence="29" key="3">
    <citation type="submission" date="2025-09" db="UniProtKB">
        <authorList>
            <consortium name="Ensembl"/>
        </authorList>
    </citation>
    <scope>IDENTIFICATION</scope>
</reference>
<evidence type="ECO:0000256" key="21">
    <source>
        <dbReference type="ARBA" id="ARBA00023180"/>
    </source>
</evidence>
<dbReference type="GO" id="GO:0046872">
    <property type="term" value="F:metal ion binding"/>
    <property type="evidence" value="ECO:0007669"/>
    <property type="project" value="UniProtKB-KW"/>
</dbReference>
<dbReference type="Ensembl" id="ENSLOCT00000004217.1">
    <property type="protein sequence ID" value="ENSLOCP00000004209.1"/>
    <property type="gene ID" value="ENSLOCG00000003542.1"/>
</dbReference>
<evidence type="ECO:0000256" key="22">
    <source>
        <dbReference type="ARBA" id="ARBA00023313"/>
    </source>
</evidence>
<dbReference type="InterPro" id="IPR033906">
    <property type="entry name" value="Lipase_N"/>
</dbReference>
<sequence length="499" mass="56978">MGKESLLLFLWIYVAKTWASLAISTEATSLSNTTDWVVDYSNIQTKFSLRTADEPEDDLCYLVPGQPETISQCNFNPNEQTFLVIHGWTVTGMFESWVSKLVYALYKREPASNVIVVDWLHRAHQHYPTSAAYTRLVGQDLAHFLNWIEAELDYPLERSHLLGYSLGAHVAGIAGYLTKKKVNRITGLDPAGPNFEYADEQSSLSPDDAEFVDVLHTNTRGSPDLSIGIKRPVGHVDIYPNGGSFQPGCDLHKAMYMIAAAGFKEMDQLVKCSHERSVHLFIDSLLNEHKQSLAFRCGAKETFDRGLCLSCRKNRCNKVGYEVKKVRSRRSSRMYLKTREIMPYKVFHYQIKLHFFSQKNISFTVQPVQVSLHGTQNETENIALVLPAMSTNKTISFLLTTDVNIGELLMVKMKWEKDSYFSWSDWWGSSSFMIRKLRVKAGETQAKVEFHAQNGDFAELKRGGDFATFVRSKESHVSKRHAREHRRRMYASPWGKKMD</sequence>
<evidence type="ECO:0000256" key="18">
    <source>
        <dbReference type="ARBA" id="ARBA00023098"/>
    </source>
</evidence>
<dbReference type="SMART" id="SM00308">
    <property type="entry name" value="LH2"/>
    <property type="match status" value="1"/>
</dbReference>
<evidence type="ECO:0000256" key="15">
    <source>
        <dbReference type="ARBA" id="ARBA00022837"/>
    </source>
</evidence>
<dbReference type="GO" id="GO:0006633">
    <property type="term" value="P:fatty acid biosynthetic process"/>
    <property type="evidence" value="ECO:0000318"/>
    <property type="project" value="GO_Central"/>
</dbReference>
<evidence type="ECO:0000256" key="2">
    <source>
        <dbReference type="ARBA" id="ARBA00004296"/>
    </source>
</evidence>
<dbReference type="OMA" id="AIFVKCS"/>
<evidence type="ECO:0000256" key="5">
    <source>
        <dbReference type="ARBA" id="ARBA00013181"/>
    </source>
</evidence>
<feature type="binding site" evidence="24">
    <location>
        <position position="200"/>
    </location>
    <ligand>
        <name>Ca(2+)</name>
        <dbReference type="ChEBI" id="CHEBI:29108"/>
    </ligand>
</feature>
<evidence type="ECO:0000256" key="23">
    <source>
        <dbReference type="PIRSR" id="PIRSR000865-1"/>
    </source>
</evidence>
<dbReference type="GO" id="GO:0008201">
    <property type="term" value="F:heparin binding"/>
    <property type="evidence" value="ECO:0007669"/>
    <property type="project" value="UniProtKB-KW"/>
</dbReference>
<dbReference type="EC" id="3.1.1.34" evidence="5"/>
<dbReference type="GO" id="GO:0034372">
    <property type="term" value="P:very-low-density lipoprotein particle remodeling"/>
    <property type="evidence" value="ECO:0000318"/>
    <property type="project" value="GO_Central"/>
</dbReference>
<comment type="similarity">
    <text evidence="4 26">Belongs to the AB hydrolase superfamily. Lipase family.</text>
</comment>
<dbReference type="InterPro" id="IPR016272">
    <property type="entry name" value="Lipase_LIPH"/>
</dbReference>
<dbReference type="GO" id="GO:0034361">
    <property type="term" value="C:very-low-density lipoprotein particle"/>
    <property type="evidence" value="ECO:0007669"/>
    <property type="project" value="UniProtKB-KW"/>
</dbReference>
<dbReference type="GO" id="GO:0005886">
    <property type="term" value="C:plasma membrane"/>
    <property type="evidence" value="ECO:0007669"/>
    <property type="project" value="UniProtKB-SubCell"/>
</dbReference>
<dbReference type="InterPro" id="IPR029058">
    <property type="entry name" value="AB_hydrolase_fold"/>
</dbReference>
<keyword evidence="14" id="KW-0378">Hydrolase</keyword>
<feature type="domain" description="PLAT" evidence="28">
    <location>
        <begin position="347"/>
        <end position="470"/>
    </location>
</feature>
<evidence type="ECO:0000256" key="25">
    <source>
        <dbReference type="PROSITE-ProRule" id="PRU00152"/>
    </source>
</evidence>
<proteinExistence type="inferred from homology"/>
<reference evidence="29" key="2">
    <citation type="submission" date="2025-08" db="UniProtKB">
        <authorList>
            <consortium name="Ensembl"/>
        </authorList>
    </citation>
    <scope>IDENTIFICATION</scope>
</reference>
<protein>
    <recommendedName>
        <fullName evidence="6">Lipoprotein lipase</fullName>
        <ecNumber evidence="5">3.1.1.34</ecNumber>
    </recommendedName>
</protein>
<feature type="binding site" evidence="24">
    <location>
        <position position="208"/>
    </location>
    <ligand>
        <name>Ca(2+)</name>
        <dbReference type="ChEBI" id="CHEBI:29108"/>
    </ligand>
</feature>
<dbReference type="PANTHER" id="PTHR11610:SF3">
    <property type="entry name" value="LIPOPROTEIN LIPASE"/>
    <property type="match status" value="1"/>
</dbReference>
<evidence type="ECO:0000256" key="27">
    <source>
        <dbReference type="SAM" id="SignalP"/>
    </source>
</evidence>
<evidence type="ECO:0000256" key="10">
    <source>
        <dbReference type="ARBA" id="ARBA00022530"/>
    </source>
</evidence>
<dbReference type="InParanoid" id="W5M751"/>
<dbReference type="InterPro" id="IPR036392">
    <property type="entry name" value="PLAT/LH2_dom_sf"/>
</dbReference>
<dbReference type="EMBL" id="AHAT01011171">
    <property type="status" value="NOT_ANNOTATED_CDS"/>
    <property type="molecule type" value="Genomic_DNA"/>
</dbReference>
<evidence type="ECO:0000256" key="9">
    <source>
        <dbReference type="ARBA" id="ARBA00022525"/>
    </source>
</evidence>
<dbReference type="Gene3D" id="3.40.50.1820">
    <property type="entry name" value="alpha/beta hydrolase"/>
    <property type="match status" value="1"/>
</dbReference>
<dbReference type="FunFam" id="3.40.50.1820:FF:000031">
    <property type="entry name" value="Lipoprotein lipase"/>
    <property type="match status" value="1"/>
</dbReference>
<evidence type="ECO:0000256" key="13">
    <source>
        <dbReference type="ARBA" id="ARBA00022729"/>
    </source>
</evidence>
<dbReference type="GO" id="GO:0034185">
    <property type="term" value="F:apolipoprotein binding"/>
    <property type="evidence" value="ECO:0000318"/>
    <property type="project" value="GO_Central"/>
</dbReference>
<dbReference type="GeneTree" id="ENSGT00940000157178"/>
<dbReference type="GO" id="GO:0042627">
    <property type="term" value="C:chylomicron"/>
    <property type="evidence" value="ECO:0007669"/>
    <property type="project" value="UniProtKB-KW"/>
</dbReference>
<dbReference type="PRINTS" id="PR00822">
    <property type="entry name" value="LIPOLIPASE"/>
</dbReference>
<dbReference type="KEGG" id="loc:102692780"/>
<dbReference type="InterPro" id="IPR002330">
    <property type="entry name" value="Lipo_Lipase"/>
</dbReference>
<dbReference type="eggNOG" id="ENOG502QQ7P">
    <property type="taxonomic scope" value="Eukaryota"/>
</dbReference>
<evidence type="ECO:0000256" key="19">
    <source>
        <dbReference type="ARBA" id="ARBA00023136"/>
    </source>
</evidence>
<dbReference type="AlphaFoldDB" id="W5M751"/>
<evidence type="ECO:0000256" key="24">
    <source>
        <dbReference type="PIRSR" id="PIRSR000865-2"/>
    </source>
</evidence>
<evidence type="ECO:0000256" key="20">
    <source>
        <dbReference type="ARBA" id="ARBA00023157"/>
    </source>
</evidence>
<dbReference type="GO" id="GO:0042632">
    <property type="term" value="P:cholesterol homeostasis"/>
    <property type="evidence" value="ECO:0000318"/>
    <property type="project" value="GO_Central"/>
</dbReference>
<keyword evidence="15 24" id="KW-0106">Calcium</keyword>
<keyword evidence="21" id="KW-0325">Glycoprotein</keyword>
<keyword evidence="12 24" id="KW-0479">Metal-binding</keyword>
<keyword evidence="16" id="KW-0442">Lipid degradation</keyword>
<organism evidence="29 30">
    <name type="scientific">Lepisosteus oculatus</name>
    <name type="common">Spotted gar</name>
    <dbReference type="NCBI Taxonomy" id="7918"/>
    <lineage>
        <taxon>Eukaryota</taxon>
        <taxon>Metazoa</taxon>
        <taxon>Chordata</taxon>
        <taxon>Craniata</taxon>
        <taxon>Vertebrata</taxon>
        <taxon>Euteleostomi</taxon>
        <taxon>Actinopterygii</taxon>
        <taxon>Neopterygii</taxon>
        <taxon>Holostei</taxon>
        <taxon>Semionotiformes</taxon>
        <taxon>Lepisosteidae</taxon>
        <taxon>Lepisosteus</taxon>
    </lineage>
</organism>
<dbReference type="Bgee" id="ENSLOCG00000003542">
    <property type="expression patterns" value="Expressed in heart and 13 other cell types or tissues"/>
</dbReference>
<keyword evidence="10" id="KW-0272">Extracellular matrix</keyword>
<dbReference type="Pfam" id="PF01477">
    <property type="entry name" value="PLAT"/>
    <property type="match status" value="1"/>
</dbReference>
<feature type="active site" description="Nucleophile" evidence="23">
    <location>
        <position position="165"/>
    </location>
</feature>
<dbReference type="Proteomes" id="UP000018468">
    <property type="component" value="Linkage group LG19"/>
</dbReference>
<keyword evidence="19" id="KW-0472">Membrane</keyword>
<evidence type="ECO:0000256" key="26">
    <source>
        <dbReference type="RuleBase" id="RU004262"/>
    </source>
</evidence>
<dbReference type="PANTHER" id="PTHR11610">
    <property type="entry name" value="LIPASE"/>
    <property type="match status" value="1"/>
</dbReference>
<dbReference type="PIRSF" id="PIRSF000865">
    <property type="entry name" value="Lipoprotein_lipase_LIPH"/>
    <property type="match status" value="1"/>
</dbReference>
<dbReference type="InterPro" id="IPR013818">
    <property type="entry name" value="Lipase"/>
</dbReference>
<dbReference type="CDD" id="cd00707">
    <property type="entry name" value="Pancreat_lipase_like"/>
    <property type="match status" value="1"/>
</dbReference>
<dbReference type="FunFam" id="2.60.60.20:FF:000024">
    <property type="entry name" value="Lipoprotein lipase"/>
    <property type="match status" value="1"/>
</dbReference>
<feature type="signal peptide" evidence="27">
    <location>
        <begin position="1"/>
        <end position="19"/>
    </location>
</feature>
<dbReference type="InterPro" id="IPR001024">
    <property type="entry name" value="PLAT/LH2_dom"/>
</dbReference>
<dbReference type="Pfam" id="PF00151">
    <property type="entry name" value="Lipase"/>
    <property type="match status" value="1"/>
</dbReference>
<keyword evidence="17" id="KW-0944">Nitration</keyword>
<dbReference type="OrthoDB" id="199913at2759"/>
<evidence type="ECO:0000256" key="12">
    <source>
        <dbReference type="ARBA" id="ARBA00022723"/>
    </source>
</evidence>
<dbReference type="GO" id="GO:0005615">
    <property type="term" value="C:extracellular space"/>
    <property type="evidence" value="ECO:0000318"/>
    <property type="project" value="GO_Central"/>
</dbReference>
<evidence type="ECO:0000313" key="30">
    <source>
        <dbReference type="Proteomes" id="UP000018468"/>
    </source>
</evidence>
<evidence type="ECO:0000256" key="11">
    <source>
        <dbReference type="ARBA" id="ARBA00022674"/>
    </source>
</evidence>
<evidence type="ECO:0000256" key="1">
    <source>
        <dbReference type="ARBA" id="ARBA00000137"/>
    </source>
</evidence>
<comment type="catalytic activity">
    <reaction evidence="1">
        <text>a triacylglycerol + H2O = a diacylglycerol + a fatty acid + H(+)</text>
        <dbReference type="Rhea" id="RHEA:12044"/>
        <dbReference type="ChEBI" id="CHEBI:15377"/>
        <dbReference type="ChEBI" id="CHEBI:15378"/>
        <dbReference type="ChEBI" id="CHEBI:17855"/>
        <dbReference type="ChEBI" id="CHEBI:18035"/>
        <dbReference type="ChEBI" id="CHEBI:28868"/>
        <dbReference type="EC" id="3.1.1.34"/>
    </reaction>
</comment>
<dbReference type="STRING" id="7918.ENSLOCP00000004209"/>
<feature type="active site" description="Charge relay system" evidence="23">
    <location>
        <position position="274"/>
    </location>
</feature>